<dbReference type="InterPro" id="IPR004360">
    <property type="entry name" value="Glyas_Fos-R_dOase_dom"/>
</dbReference>
<organism evidence="2 3">
    <name type="scientific">Paenibacillus harenae</name>
    <dbReference type="NCBI Taxonomy" id="306543"/>
    <lineage>
        <taxon>Bacteria</taxon>
        <taxon>Bacillati</taxon>
        <taxon>Bacillota</taxon>
        <taxon>Bacilli</taxon>
        <taxon>Bacillales</taxon>
        <taxon>Paenibacillaceae</taxon>
        <taxon>Paenibacillus</taxon>
    </lineage>
</organism>
<evidence type="ECO:0000313" key="2">
    <source>
        <dbReference type="EMBL" id="MDQ0113809.1"/>
    </source>
</evidence>
<feature type="domain" description="Glyoxalase/fosfomycin resistance/dioxygenase" evidence="1">
    <location>
        <begin position="8"/>
        <end position="76"/>
    </location>
</feature>
<protein>
    <recommendedName>
        <fullName evidence="1">Glyoxalase/fosfomycin resistance/dioxygenase domain-containing protein</fullName>
    </recommendedName>
</protein>
<dbReference type="EMBL" id="JAUSSU010000006">
    <property type="protein sequence ID" value="MDQ0113809.1"/>
    <property type="molecule type" value="Genomic_DNA"/>
</dbReference>
<dbReference type="Pfam" id="PF00903">
    <property type="entry name" value="Glyoxalase"/>
    <property type="match status" value="1"/>
</dbReference>
<name>A0ABT9U2E9_PAEHA</name>
<keyword evidence="3" id="KW-1185">Reference proteome</keyword>
<dbReference type="Proteomes" id="UP001229346">
    <property type="component" value="Unassembled WGS sequence"/>
</dbReference>
<dbReference type="PANTHER" id="PTHR36113:SF3">
    <property type="entry name" value="SLL5075 PROTEIN"/>
    <property type="match status" value="1"/>
</dbReference>
<dbReference type="InterPro" id="IPR051332">
    <property type="entry name" value="Fosfomycin_Res_Enzymes"/>
</dbReference>
<accession>A0ABT9U2E9</accession>
<gene>
    <name evidence="2" type="ORF">J2T15_003252</name>
</gene>
<comment type="caution">
    <text evidence="2">The sequence shown here is derived from an EMBL/GenBank/DDBJ whole genome shotgun (WGS) entry which is preliminary data.</text>
</comment>
<evidence type="ECO:0000313" key="3">
    <source>
        <dbReference type="Proteomes" id="UP001229346"/>
    </source>
</evidence>
<dbReference type="PANTHER" id="PTHR36113">
    <property type="entry name" value="LYASE, PUTATIVE-RELATED-RELATED"/>
    <property type="match status" value="1"/>
</dbReference>
<dbReference type="Gene3D" id="3.10.180.10">
    <property type="entry name" value="2,3-Dihydroxybiphenyl 1,2-Dioxygenase, domain 1"/>
    <property type="match status" value="1"/>
</dbReference>
<dbReference type="InterPro" id="IPR029068">
    <property type="entry name" value="Glyas_Bleomycin-R_OHBP_Dase"/>
</dbReference>
<reference evidence="2 3" key="1">
    <citation type="submission" date="2023-07" db="EMBL/GenBank/DDBJ databases">
        <title>Sorghum-associated microbial communities from plants grown in Nebraska, USA.</title>
        <authorList>
            <person name="Schachtman D."/>
        </authorList>
    </citation>
    <scope>NUCLEOTIDE SEQUENCE [LARGE SCALE GENOMIC DNA]</scope>
    <source>
        <strain evidence="2 3">CC482</strain>
    </source>
</reference>
<dbReference type="SUPFAM" id="SSF54593">
    <property type="entry name" value="Glyoxalase/Bleomycin resistance protein/Dihydroxybiphenyl dioxygenase"/>
    <property type="match status" value="1"/>
</dbReference>
<proteinExistence type="predicted"/>
<evidence type="ECO:0000259" key="1">
    <source>
        <dbReference type="Pfam" id="PF00903"/>
    </source>
</evidence>
<sequence length="81" mass="9244">MTDRTGFTLVLQSNSKKVYTYPKDFHLGFYVETKSDVDQFYTKLVEANIPTENEPGIVRNGYTLYFTALGGILFEVTCFSL</sequence>